<dbReference type="EMBL" id="JAKNHJ010000001">
    <property type="protein sequence ID" value="MCG4617009.1"/>
    <property type="molecule type" value="Genomic_DNA"/>
</dbReference>
<dbReference type="RefSeq" id="WP_238127427.1">
    <property type="nucleotide sequence ID" value="NZ_JAKNHJ010000001.1"/>
</dbReference>
<dbReference type="Proteomes" id="UP001200537">
    <property type="component" value="Unassembled WGS sequence"/>
</dbReference>
<name>A0AAJ1B9X2_9ACTO</name>
<reference evidence="1" key="1">
    <citation type="submission" date="2022-01" db="EMBL/GenBank/DDBJ databases">
        <title>Collection of gut derived symbiotic bacterial strains cultured from healthy donors.</title>
        <authorList>
            <person name="Lin H."/>
            <person name="Kohout C."/>
            <person name="Waligurski E."/>
            <person name="Pamer E.G."/>
        </authorList>
    </citation>
    <scope>NUCLEOTIDE SEQUENCE</scope>
    <source>
        <strain evidence="1">DFI.7.46</strain>
    </source>
</reference>
<protein>
    <submittedName>
        <fullName evidence="1">DUF885 domain-containing protein</fullName>
    </submittedName>
</protein>
<gene>
    <name evidence="1" type="ORF">L0M99_00665</name>
</gene>
<comment type="caution">
    <text evidence="1">The sequence shown here is derived from an EMBL/GenBank/DDBJ whole genome shotgun (WGS) entry which is preliminary data.</text>
</comment>
<dbReference type="AlphaFoldDB" id="A0AAJ1B9X2"/>
<sequence>MTNEVKQIDSVLDQYVTAYARIDPFKASEWGISGYDAFLPDYSPPGISERYNLRKDTLERVAKTPKGSAREIREAQGFTLWARAEQEKFESGFLTSEISGTNSPIQVFAETLKLMDVSSEAAVGNLTRRFLALDQAFTGLKTTMKESRDRGWTFPREVMEMILGQATILANPEHDIYECKRAEMSNTRLSQMSKRAFERGVSTAQGVFSEIADYLKQEILPACSPIGPIDPHSYFISLSGIGVTEPNPGELFETASQDLARLRASCDQLRSELGDKHAYRLSDLEVADGFNVLTWAMEDAWEGFHSQVDAELSELVNPEIFPLKWENDPHGCLVHPYYSAGIGLSKNNRVLPRKCAVSRAPYSYQDTENPTVTSGEAFDSFLEIDNRYFALAALEKGIPGSHLYSRAREAFGANLFTRIAAHLPVSNLGWDLFALEMAPKLWDIPSEISLKIQERLTSYVALALADLQLYGAQGEGKTWGLPEAVEYLRDTVSLPGSRVLLRQRYLGVPALSVAPWYGWRRWKAIYQQFLASGGSGFADFVRKVAPAGAVHFEVLADAVSD</sequence>
<accession>A0AAJ1B9X2</accession>
<organism evidence="1 2">
    <name type="scientific">Varibaculum cambriense</name>
    <dbReference type="NCBI Taxonomy" id="184870"/>
    <lineage>
        <taxon>Bacteria</taxon>
        <taxon>Bacillati</taxon>
        <taxon>Actinomycetota</taxon>
        <taxon>Actinomycetes</taxon>
        <taxon>Actinomycetales</taxon>
        <taxon>Actinomycetaceae</taxon>
        <taxon>Varibaculum</taxon>
    </lineage>
</organism>
<dbReference type="Pfam" id="PF05960">
    <property type="entry name" value="DUF885"/>
    <property type="match status" value="1"/>
</dbReference>
<evidence type="ECO:0000313" key="1">
    <source>
        <dbReference type="EMBL" id="MCG4617009.1"/>
    </source>
</evidence>
<proteinExistence type="predicted"/>
<dbReference type="InterPro" id="IPR010281">
    <property type="entry name" value="DUF885"/>
</dbReference>
<evidence type="ECO:0000313" key="2">
    <source>
        <dbReference type="Proteomes" id="UP001200537"/>
    </source>
</evidence>